<dbReference type="EMBL" id="LNIX01000001">
    <property type="protein sequence ID" value="OXA61279.1"/>
    <property type="molecule type" value="Genomic_DNA"/>
</dbReference>
<keyword evidence="2" id="KW-0812">Transmembrane</keyword>
<feature type="compositionally biased region" description="Basic and acidic residues" evidence="1">
    <location>
        <begin position="360"/>
        <end position="382"/>
    </location>
</feature>
<evidence type="ECO:0000313" key="3">
    <source>
        <dbReference type="EMBL" id="OXA61279.1"/>
    </source>
</evidence>
<reference evidence="3 4" key="1">
    <citation type="submission" date="2015-12" db="EMBL/GenBank/DDBJ databases">
        <title>The genome of Folsomia candida.</title>
        <authorList>
            <person name="Faddeeva A."/>
            <person name="Derks M.F."/>
            <person name="Anvar Y."/>
            <person name="Smit S."/>
            <person name="Van Straalen N."/>
            <person name="Roelofs D."/>
        </authorList>
    </citation>
    <scope>NUCLEOTIDE SEQUENCE [LARGE SCALE GENOMIC DNA]</scope>
    <source>
        <strain evidence="3 4">VU population</strain>
        <tissue evidence="3">Whole body</tissue>
    </source>
</reference>
<dbReference type="AlphaFoldDB" id="A0A226EUT1"/>
<dbReference type="Proteomes" id="UP000198287">
    <property type="component" value="Unassembled WGS sequence"/>
</dbReference>
<feature type="region of interest" description="Disordered" evidence="1">
    <location>
        <begin position="343"/>
        <end position="401"/>
    </location>
</feature>
<feature type="transmembrane region" description="Helical" evidence="2">
    <location>
        <begin position="7"/>
        <end position="26"/>
    </location>
</feature>
<comment type="caution">
    <text evidence="3">The sequence shown here is derived from an EMBL/GenBank/DDBJ whole genome shotgun (WGS) entry which is preliminary data.</text>
</comment>
<name>A0A226EUT1_FOLCA</name>
<evidence type="ECO:0000256" key="2">
    <source>
        <dbReference type="SAM" id="Phobius"/>
    </source>
</evidence>
<proteinExistence type="predicted"/>
<evidence type="ECO:0000313" key="4">
    <source>
        <dbReference type="Proteomes" id="UP000198287"/>
    </source>
</evidence>
<keyword evidence="2" id="KW-1133">Transmembrane helix</keyword>
<keyword evidence="2" id="KW-0472">Membrane</keyword>
<sequence length="480" mass="54598">MKRVCNSIFTILLGTYLTGVLLFVAGEDCVSLKKVADYEWNVSNEEKLYLPIGQKNDTSIVKQILYESSLNPDEDLTKLCHRIQFKNESVTISGVNGTVATFSCSKLDDKKWIWDCKHDGNKSEYNHKLYTTFTDKKTFALVVRCWASGLKGWSVVSTKKFLHDDVQIQILEHVKSLGFETADSLPLRFVCTGVLALKGKSINHSLLKDWRASWLTTWAKWTTGNKCDRKISRVKITIAQQQLSNCFLSDDTPGKEICEVTIPSPSVVESEKLVLPDATTQQPNTDDVISKTVSTNEIVAVNPPIKLDEKLSDDIHAITNPAIVEAIEESPQELAPQKLEELPQKLEASESPQNVEESEFPQKVDKSPQKLEASESPQKLEELPQQLKKLPQKLEESESSQKLGETFQVEQTQPLAAKFYHLKRLSKYFTKEELADVKEWMGRTCTNMTEAERTIVCRYRLHQILEEKTFADFFWDSIRK</sequence>
<organism evidence="3 4">
    <name type="scientific">Folsomia candida</name>
    <name type="common">Springtail</name>
    <dbReference type="NCBI Taxonomy" id="158441"/>
    <lineage>
        <taxon>Eukaryota</taxon>
        <taxon>Metazoa</taxon>
        <taxon>Ecdysozoa</taxon>
        <taxon>Arthropoda</taxon>
        <taxon>Hexapoda</taxon>
        <taxon>Collembola</taxon>
        <taxon>Entomobryomorpha</taxon>
        <taxon>Isotomoidea</taxon>
        <taxon>Isotomidae</taxon>
        <taxon>Proisotominae</taxon>
        <taxon>Folsomia</taxon>
    </lineage>
</organism>
<gene>
    <name evidence="3" type="ORF">Fcan01_02537</name>
</gene>
<keyword evidence="4" id="KW-1185">Reference proteome</keyword>
<accession>A0A226EUT1</accession>
<evidence type="ECO:0000256" key="1">
    <source>
        <dbReference type="SAM" id="MobiDB-lite"/>
    </source>
</evidence>
<protein>
    <submittedName>
        <fullName evidence="3">Uncharacterized protein</fullName>
    </submittedName>
</protein>